<reference evidence="1" key="1">
    <citation type="submission" date="2022-01" db="EMBL/GenBank/DDBJ databases">
        <title>Comparative genomics reveals a dynamic genome evolution in the ectomycorrhizal milk-cap (Lactarius) mushrooms.</title>
        <authorList>
            <consortium name="DOE Joint Genome Institute"/>
            <person name="Lebreton A."/>
            <person name="Tang N."/>
            <person name="Kuo A."/>
            <person name="LaButti K."/>
            <person name="Drula E."/>
            <person name="Barry K."/>
            <person name="Clum A."/>
            <person name="Lipzen A."/>
            <person name="Mousain D."/>
            <person name="Ng V."/>
            <person name="Wang R."/>
            <person name="Wang X."/>
            <person name="Dai Y."/>
            <person name="Henrissat B."/>
            <person name="Grigoriev I.V."/>
            <person name="Guerin-Laguette A."/>
            <person name="Yu F."/>
            <person name="Martin F.M."/>
        </authorList>
    </citation>
    <scope>NUCLEOTIDE SEQUENCE</scope>
    <source>
        <strain evidence="1">QP</strain>
    </source>
</reference>
<dbReference type="EMBL" id="JAKELL010000092">
    <property type="protein sequence ID" value="KAH8983103.1"/>
    <property type="molecule type" value="Genomic_DNA"/>
</dbReference>
<dbReference type="AlphaFoldDB" id="A0AAD4L984"/>
<keyword evidence="2" id="KW-1185">Reference proteome</keyword>
<evidence type="ECO:0000313" key="2">
    <source>
        <dbReference type="Proteomes" id="UP001201163"/>
    </source>
</evidence>
<proteinExistence type="predicted"/>
<protein>
    <submittedName>
        <fullName evidence="1">Uncharacterized protein</fullName>
    </submittedName>
</protein>
<comment type="caution">
    <text evidence="1">The sequence shown here is derived from an EMBL/GenBank/DDBJ whole genome shotgun (WGS) entry which is preliminary data.</text>
</comment>
<organism evidence="1 2">
    <name type="scientific">Lactarius akahatsu</name>
    <dbReference type="NCBI Taxonomy" id="416441"/>
    <lineage>
        <taxon>Eukaryota</taxon>
        <taxon>Fungi</taxon>
        <taxon>Dikarya</taxon>
        <taxon>Basidiomycota</taxon>
        <taxon>Agaricomycotina</taxon>
        <taxon>Agaricomycetes</taxon>
        <taxon>Russulales</taxon>
        <taxon>Russulaceae</taxon>
        <taxon>Lactarius</taxon>
    </lineage>
</organism>
<sequence length="174" mass="18729">MQAMPLATPLRNSSREISRSHPTITHTDNLSVTMVFPDLYPSPPKTHAFSPMPDAPKEDDSTAQWAQHAGYIQPEPVEGINFDFEGLDALLAWELGDTLPEPTPASQLGGSLDFDWPTIEAGDIPGNSVLDHLGAAPFAATAPVPAPPPLAANDFMNDFPFGLPVSTQWMVVSR</sequence>
<name>A0AAD4L984_9AGAM</name>
<evidence type="ECO:0000313" key="1">
    <source>
        <dbReference type="EMBL" id="KAH8983103.1"/>
    </source>
</evidence>
<feature type="non-terminal residue" evidence="1">
    <location>
        <position position="174"/>
    </location>
</feature>
<accession>A0AAD4L984</accession>
<dbReference type="Proteomes" id="UP001201163">
    <property type="component" value="Unassembled WGS sequence"/>
</dbReference>
<gene>
    <name evidence="1" type="ORF">EDB92DRAFT_1891825</name>
</gene>